<gene>
    <name evidence="3" type="ORF">GR328_20215</name>
</gene>
<dbReference type="Pfam" id="PF00534">
    <property type="entry name" value="Glycos_transf_1"/>
    <property type="match status" value="1"/>
</dbReference>
<evidence type="ECO:0000313" key="3">
    <source>
        <dbReference type="EMBL" id="MXQ13739.1"/>
    </source>
</evidence>
<feature type="domain" description="Glycosyl transferase family 1" evidence="2">
    <location>
        <begin position="203"/>
        <end position="362"/>
    </location>
</feature>
<proteinExistence type="predicted"/>
<evidence type="ECO:0000256" key="1">
    <source>
        <dbReference type="SAM" id="MobiDB-lite"/>
    </source>
</evidence>
<feature type="region of interest" description="Disordered" evidence="1">
    <location>
        <begin position="396"/>
        <end position="419"/>
    </location>
</feature>
<dbReference type="GO" id="GO:0016757">
    <property type="term" value="F:glycosyltransferase activity"/>
    <property type="evidence" value="ECO:0007669"/>
    <property type="project" value="InterPro"/>
</dbReference>
<protein>
    <submittedName>
        <fullName evidence="3">Glycosyltransferase</fullName>
    </submittedName>
</protein>
<dbReference type="Gene3D" id="3.40.50.2000">
    <property type="entry name" value="Glycogen Phosphorylase B"/>
    <property type="match status" value="1"/>
</dbReference>
<dbReference type="Proteomes" id="UP000436483">
    <property type="component" value="Unassembled WGS sequence"/>
</dbReference>
<keyword evidence="3" id="KW-0808">Transferase</keyword>
<dbReference type="SUPFAM" id="SSF53756">
    <property type="entry name" value="UDP-Glycosyltransferase/glycogen phosphorylase"/>
    <property type="match status" value="1"/>
</dbReference>
<dbReference type="InterPro" id="IPR001296">
    <property type="entry name" value="Glyco_trans_1"/>
</dbReference>
<reference evidence="3 4" key="2">
    <citation type="submission" date="2020-01" db="EMBL/GenBank/DDBJ databases">
        <title>Microvirga sp. nov., an arsenate reduction bacterium isolated from Tibet hotspring sediments.</title>
        <authorList>
            <person name="Xian W.-D."/>
            <person name="Li W.-J."/>
        </authorList>
    </citation>
    <scope>NUCLEOTIDE SEQUENCE [LARGE SCALE GENOMIC DNA]</scope>
    <source>
        <strain evidence="3 4">KCTC 23863</strain>
    </source>
</reference>
<dbReference type="PANTHER" id="PTHR12526">
    <property type="entry name" value="GLYCOSYLTRANSFERASE"/>
    <property type="match status" value="1"/>
</dbReference>
<evidence type="ECO:0000259" key="2">
    <source>
        <dbReference type="Pfam" id="PF00534"/>
    </source>
</evidence>
<evidence type="ECO:0000313" key="4">
    <source>
        <dbReference type="Proteomes" id="UP000436483"/>
    </source>
</evidence>
<sequence length="419" mass="46847">MSNGPRLVVLPTLPVARSGDRFILTRKFISGLCEYQRSWPGPVQVVMEPAPDASDNLDNVAVRQEDLPFELTVLPHESLEIAGVLQGAAVAMLAVHYRQTHLAQLCAHLNVPCIYGAEYSLRTRLQIARTNAPGPLRFARQALWLFGEEWRIRRAVAAASGVQCNGIPTYEAYRRINPCTILFFDTRVRTSMLADESALHRRFKDRRRRGELRLVFSGRLIAIKGADDLVVVADALRRSGRPFRLFICGSGTLEPRMRHEVKRRGLDDVVCFKGNLDFEQELLPFIRDEIDLFVCCHRQGDPSCTYLETMACGVPIVGYSNEAFHGVMEASRAGWATPINRPALLAARITALSDEDIDSHSLRSLAFAREHTFEKEFERRMEHARDLAGLASAAPNASLSAHQDELQGMRSTGLKGRIA</sequence>
<reference evidence="3 4" key="1">
    <citation type="submission" date="2019-12" db="EMBL/GenBank/DDBJ databases">
        <authorList>
            <person name="Yuan C.-G."/>
        </authorList>
    </citation>
    <scope>NUCLEOTIDE SEQUENCE [LARGE SCALE GENOMIC DNA]</scope>
    <source>
        <strain evidence="3 4">KCTC 23863</strain>
    </source>
</reference>
<comment type="caution">
    <text evidence="3">The sequence shown here is derived from an EMBL/GenBank/DDBJ whole genome shotgun (WGS) entry which is preliminary data.</text>
</comment>
<dbReference type="EMBL" id="WURB01000020">
    <property type="protein sequence ID" value="MXQ13739.1"/>
    <property type="molecule type" value="Genomic_DNA"/>
</dbReference>
<accession>A0A7X3MV11</accession>
<keyword evidence="4" id="KW-1185">Reference proteome</keyword>
<dbReference type="OrthoDB" id="503550at2"/>
<dbReference type="RefSeq" id="WP_160887014.1">
    <property type="nucleotide sequence ID" value="NZ_WURB01000020.1"/>
</dbReference>
<name>A0A7X3MV11_9HYPH</name>
<dbReference type="AlphaFoldDB" id="A0A7X3MV11"/>
<organism evidence="3 4">
    <name type="scientific">Microvirga makkahensis</name>
    <dbReference type="NCBI Taxonomy" id="1128670"/>
    <lineage>
        <taxon>Bacteria</taxon>
        <taxon>Pseudomonadati</taxon>
        <taxon>Pseudomonadota</taxon>
        <taxon>Alphaproteobacteria</taxon>
        <taxon>Hyphomicrobiales</taxon>
        <taxon>Methylobacteriaceae</taxon>
        <taxon>Microvirga</taxon>
    </lineage>
</organism>